<dbReference type="AlphaFoldDB" id="A0AAV0A5B9"/>
<gene>
    <name evidence="1" type="primary">Defb18</name>
    <name evidence="1" type="ORF">PHOROB_LOCUS15214</name>
</gene>
<evidence type="ECO:0000313" key="2">
    <source>
        <dbReference type="Proteomes" id="UP001152836"/>
    </source>
</evidence>
<sequence length="82" mass="9389">MCSVQNGIINQNCIHSERATKTTPPPFPKQNLFDLYLTVIFTVCCGPLESVERTQKSYVIQDSCKSDCSSREYVYNYCDIRP</sequence>
<name>A0AAV0A5B9_PHORO</name>
<accession>A0AAV0A5B9</accession>
<protein>
    <submittedName>
        <fullName evidence="1">Defb18 protein</fullName>
    </submittedName>
</protein>
<evidence type="ECO:0000313" key="1">
    <source>
        <dbReference type="EMBL" id="CAH7221894.1"/>
    </source>
</evidence>
<proteinExistence type="predicted"/>
<comment type="caution">
    <text evidence="1">The sequence shown here is derived from an EMBL/GenBank/DDBJ whole genome shotgun (WGS) entry which is preliminary data.</text>
</comment>
<dbReference type="EMBL" id="CALSGD010001572">
    <property type="protein sequence ID" value="CAH7221894.1"/>
    <property type="molecule type" value="Genomic_DNA"/>
</dbReference>
<reference evidence="1" key="1">
    <citation type="submission" date="2022-06" db="EMBL/GenBank/DDBJ databases">
        <authorList>
            <person name="Andreotti S."/>
            <person name="Wyler E."/>
        </authorList>
    </citation>
    <scope>NUCLEOTIDE SEQUENCE</scope>
</reference>
<dbReference type="Proteomes" id="UP001152836">
    <property type="component" value="Unassembled WGS sequence"/>
</dbReference>
<keyword evidence="2" id="KW-1185">Reference proteome</keyword>
<organism evidence="1 2">
    <name type="scientific">Phodopus roborovskii</name>
    <name type="common">Roborovski's desert hamster</name>
    <name type="synonym">Cricetulus roborovskii</name>
    <dbReference type="NCBI Taxonomy" id="109678"/>
    <lineage>
        <taxon>Eukaryota</taxon>
        <taxon>Metazoa</taxon>
        <taxon>Chordata</taxon>
        <taxon>Craniata</taxon>
        <taxon>Vertebrata</taxon>
        <taxon>Euteleostomi</taxon>
        <taxon>Mammalia</taxon>
        <taxon>Eutheria</taxon>
        <taxon>Euarchontoglires</taxon>
        <taxon>Glires</taxon>
        <taxon>Rodentia</taxon>
        <taxon>Myomorpha</taxon>
        <taxon>Muroidea</taxon>
        <taxon>Cricetidae</taxon>
        <taxon>Cricetinae</taxon>
        <taxon>Phodopus</taxon>
    </lineage>
</organism>